<gene>
    <name evidence="1" type="ORF">O181_074967</name>
</gene>
<evidence type="ECO:0000313" key="2">
    <source>
        <dbReference type="Proteomes" id="UP000765509"/>
    </source>
</evidence>
<name>A0A9Q3FBU6_9BASI</name>
<dbReference type="EMBL" id="AVOT02040088">
    <property type="protein sequence ID" value="MBW0535252.1"/>
    <property type="molecule type" value="Genomic_DNA"/>
</dbReference>
<proteinExistence type="predicted"/>
<accession>A0A9Q3FBU6</accession>
<keyword evidence="2" id="KW-1185">Reference proteome</keyword>
<reference evidence="1" key="1">
    <citation type="submission" date="2021-03" db="EMBL/GenBank/DDBJ databases">
        <title>Draft genome sequence of rust myrtle Austropuccinia psidii MF-1, a brazilian biotype.</title>
        <authorList>
            <person name="Quecine M.C."/>
            <person name="Pachon D.M.R."/>
            <person name="Bonatelli M.L."/>
            <person name="Correr F.H."/>
            <person name="Franceschini L.M."/>
            <person name="Leite T.F."/>
            <person name="Margarido G.R.A."/>
            <person name="Almeida C.A."/>
            <person name="Ferrarezi J.A."/>
            <person name="Labate C.A."/>
        </authorList>
    </citation>
    <scope>NUCLEOTIDE SEQUENCE</scope>
    <source>
        <strain evidence="1">MF-1</strain>
    </source>
</reference>
<dbReference type="AlphaFoldDB" id="A0A9Q3FBU6"/>
<sequence>MSSTRSGEVYSPLSSSQKDYRCDYVRSQSVTEGKGSVNDNQTEKLCHSEADNTVLPYNTAENSTGSLSGHSKSQVEGLQQFLSAQIVPDPFRSVEKLHEFLHDCGKVYGPSQHF</sequence>
<evidence type="ECO:0000313" key="1">
    <source>
        <dbReference type="EMBL" id="MBW0535252.1"/>
    </source>
</evidence>
<dbReference type="Proteomes" id="UP000765509">
    <property type="component" value="Unassembled WGS sequence"/>
</dbReference>
<protein>
    <submittedName>
        <fullName evidence="1">Uncharacterized protein</fullName>
    </submittedName>
</protein>
<organism evidence="1 2">
    <name type="scientific">Austropuccinia psidii MF-1</name>
    <dbReference type="NCBI Taxonomy" id="1389203"/>
    <lineage>
        <taxon>Eukaryota</taxon>
        <taxon>Fungi</taxon>
        <taxon>Dikarya</taxon>
        <taxon>Basidiomycota</taxon>
        <taxon>Pucciniomycotina</taxon>
        <taxon>Pucciniomycetes</taxon>
        <taxon>Pucciniales</taxon>
        <taxon>Sphaerophragmiaceae</taxon>
        <taxon>Austropuccinia</taxon>
    </lineage>
</organism>
<comment type="caution">
    <text evidence="1">The sequence shown here is derived from an EMBL/GenBank/DDBJ whole genome shotgun (WGS) entry which is preliminary data.</text>
</comment>